<dbReference type="Proteomes" id="UP001319180">
    <property type="component" value="Unassembled WGS sequence"/>
</dbReference>
<dbReference type="CDD" id="cd07324">
    <property type="entry name" value="M48C_Oma1-like"/>
    <property type="match status" value="1"/>
</dbReference>
<dbReference type="GO" id="GO:0016020">
    <property type="term" value="C:membrane"/>
    <property type="evidence" value="ECO:0007669"/>
    <property type="project" value="TreeGrafter"/>
</dbReference>
<dbReference type="Pfam" id="PF01435">
    <property type="entry name" value="Peptidase_M48"/>
    <property type="match status" value="1"/>
</dbReference>
<gene>
    <name evidence="8" type="ORF">KK078_20890</name>
</gene>
<proteinExistence type="predicted"/>
<evidence type="ECO:0000259" key="7">
    <source>
        <dbReference type="Pfam" id="PF01435"/>
    </source>
</evidence>
<dbReference type="RefSeq" id="WP_254092259.1">
    <property type="nucleotide sequence ID" value="NZ_JAHESC010000034.1"/>
</dbReference>
<dbReference type="InterPro" id="IPR001915">
    <property type="entry name" value="Peptidase_M48"/>
</dbReference>
<accession>A0AAP2DE24</accession>
<evidence type="ECO:0000256" key="1">
    <source>
        <dbReference type="ARBA" id="ARBA00001947"/>
    </source>
</evidence>
<dbReference type="GO" id="GO:0046872">
    <property type="term" value="F:metal ion binding"/>
    <property type="evidence" value="ECO:0007669"/>
    <property type="project" value="UniProtKB-KW"/>
</dbReference>
<keyword evidence="9" id="KW-1185">Reference proteome</keyword>
<evidence type="ECO:0000313" key="8">
    <source>
        <dbReference type="EMBL" id="MBT1689035.1"/>
    </source>
</evidence>
<dbReference type="PANTHER" id="PTHR22726:SF1">
    <property type="entry name" value="METALLOENDOPEPTIDASE OMA1, MITOCHONDRIAL"/>
    <property type="match status" value="1"/>
</dbReference>
<dbReference type="EMBL" id="JAHESC010000034">
    <property type="protein sequence ID" value="MBT1689035.1"/>
    <property type="molecule type" value="Genomic_DNA"/>
</dbReference>
<keyword evidence="6 8" id="KW-0482">Metalloprotease</keyword>
<evidence type="ECO:0000256" key="2">
    <source>
        <dbReference type="ARBA" id="ARBA00022670"/>
    </source>
</evidence>
<dbReference type="EC" id="3.4.24.-" evidence="8"/>
<comment type="caution">
    <text evidence="8">The sequence shown here is derived from an EMBL/GenBank/DDBJ whole genome shotgun (WGS) entry which is preliminary data.</text>
</comment>
<evidence type="ECO:0000256" key="3">
    <source>
        <dbReference type="ARBA" id="ARBA00022723"/>
    </source>
</evidence>
<feature type="domain" description="Peptidase M48" evidence="7">
    <location>
        <begin position="93"/>
        <end position="312"/>
    </location>
</feature>
<keyword evidence="4 8" id="KW-0378">Hydrolase</keyword>
<sequence>MRWILVLLLFGMVKPVVYGQLTYDYATRGTYDKRSTDLIEMINDQLRRQYKVLEKSGKPTPIVHDAKAELAKSTSLLTLMVKHRLVILDDTLHRWVDDIVNTIAAANSLKRKPQLVLVMKSTTCNAYSVGEGTIVITTALLANLHTDSELAFTLAHEMAHEELEHGSKRLFYTVERRRQQKSNKVIRQAAQGDITTEAIDTLRSLAYAAQRYSREHEMQADSLGLVLMHRAGYDTWASFSMLSVLDSGDYSKERLGRRLFKPFEFANYPFQEYWLHPPLTMYTRRPEDTYLISVDSLESHPDVLLRQKTLLEHLPSKAPRNEHPSPEVQHAIDLAAFASMEAGYDFKRMDHALLRALELKQRYPRNVFVTSTVARIFVKLYRWKDYSEQLFRAHVPVYTTFYGEELRSVNTFLNNLTLQELGELGFQFLNNKDNFNPTCRDHYILLWHICDQTRRYQVAAKVKENYEKRFGRDLRYAEMKSGAAKIAALEPSLFLPSGKPRAQF</sequence>
<keyword evidence="5" id="KW-0862">Zinc</keyword>
<dbReference type="AlphaFoldDB" id="A0AAP2DE24"/>
<name>A0AAP2DE24_9BACT</name>
<evidence type="ECO:0000256" key="6">
    <source>
        <dbReference type="ARBA" id="ARBA00023049"/>
    </source>
</evidence>
<dbReference type="Gene3D" id="3.30.2010.10">
    <property type="entry name" value="Metalloproteases ('zincins'), catalytic domain"/>
    <property type="match status" value="1"/>
</dbReference>
<keyword evidence="3" id="KW-0479">Metal-binding</keyword>
<protein>
    <submittedName>
        <fullName evidence="8">M48 family metalloprotease</fullName>
        <ecNumber evidence="8">3.4.24.-</ecNumber>
    </submittedName>
</protein>
<dbReference type="PANTHER" id="PTHR22726">
    <property type="entry name" value="METALLOENDOPEPTIDASE OMA1"/>
    <property type="match status" value="1"/>
</dbReference>
<evidence type="ECO:0000313" key="9">
    <source>
        <dbReference type="Proteomes" id="UP001319180"/>
    </source>
</evidence>
<evidence type="ECO:0000256" key="5">
    <source>
        <dbReference type="ARBA" id="ARBA00022833"/>
    </source>
</evidence>
<dbReference type="InterPro" id="IPR051156">
    <property type="entry name" value="Mito/Outer_Membr_Metalloprot"/>
</dbReference>
<organism evidence="8 9">
    <name type="scientific">Dawidia soli</name>
    <dbReference type="NCBI Taxonomy" id="2782352"/>
    <lineage>
        <taxon>Bacteria</taxon>
        <taxon>Pseudomonadati</taxon>
        <taxon>Bacteroidota</taxon>
        <taxon>Cytophagia</taxon>
        <taxon>Cytophagales</taxon>
        <taxon>Chryseotaleaceae</taxon>
        <taxon>Dawidia</taxon>
    </lineage>
</organism>
<dbReference type="GO" id="GO:0051603">
    <property type="term" value="P:proteolysis involved in protein catabolic process"/>
    <property type="evidence" value="ECO:0007669"/>
    <property type="project" value="TreeGrafter"/>
</dbReference>
<evidence type="ECO:0000256" key="4">
    <source>
        <dbReference type="ARBA" id="ARBA00022801"/>
    </source>
</evidence>
<keyword evidence="2" id="KW-0645">Protease</keyword>
<comment type="cofactor">
    <cofactor evidence="1">
        <name>Zn(2+)</name>
        <dbReference type="ChEBI" id="CHEBI:29105"/>
    </cofactor>
</comment>
<reference evidence="8 9" key="1">
    <citation type="submission" date="2021-05" db="EMBL/GenBank/DDBJ databases">
        <title>A Polyphasic approach of four new species of the genus Ohtaekwangia: Ohtaekwangia histidinii sp. nov., Ohtaekwangia cretensis sp. nov., Ohtaekwangia indiensis sp. nov., Ohtaekwangia reichenbachii sp. nov. from diverse environment.</title>
        <authorList>
            <person name="Octaviana S."/>
        </authorList>
    </citation>
    <scope>NUCLEOTIDE SEQUENCE [LARGE SCALE GENOMIC DNA]</scope>
    <source>
        <strain evidence="8 9">PWU37</strain>
    </source>
</reference>
<dbReference type="GO" id="GO:0004222">
    <property type="term" value="F:metalloendopeptidase activity"/>
    <property type="evidence" value="ECO:0007669"/>
    <property type="project" value="InterPro"/>
</dbReference>